<comment type="caution">
    <text evidence="2">The sequence shown here is derived from an EMBL/GenBank/DDBJ whole genome shotgun (WGS) entry which is preliminary data.</text>
</comment>
<protein>
    <submittedName>
        <fullName evidence="2">Uncharacterized protein</fullName>
    </submittedName>
</protein>
<sequence>MRSLPLAILPSLLACAHVASASDMIAPNRIKVQLFAAPAFFSEVSVDAYDGQCLSLDNNLIDGRVQSVLIGGHDVASVLARTDYWYCQFFNNYDCESKFSDQYLTFADGVNNLASIGWQESIHSLRCSNQNPRPS</sequence>
<dbReference type="OrthoDB" id="3774233at2759"/>
<evidence type="ECO:0000256" key="1">
    <source>
        <dbReference type="SAM" id="SignalP"/>
    </source>
</evidence>
<organism evidence="2 3">
    <name type="scientific">Curvularia kusanoi</name>
    <name type="common">Cochliobolus kusanoi</name>
    <dbReference type="NCBI Taxonomy" id="90978"/>
    <lineage>
        <taxon>Eukaryota</taxon>
        <taxon>Fungi</taxon>
        <taxon>Dikarya</taxon>
        <taxon>Ascomycota</taxon>
        <taxon>Pezizomycotina</taxon>
        <taxon>Dothideomycetes</taxon>
        <taxon>Pleosporomycetidae</taxon>
        <taxon>Pleosporales</taxon>
        <taxon>Pleosporineae</taxon>
        <taxon>Pleosporaceae</taxon>
        <taxon>Curvularia</taxon>
    </lineage>
</organism>
<name>A0A9P4T5U5_CURKU</name>
<accession>A0A9P4T5U5</accession>
<gene>
    <name evidence="2" type="ORF">E8E13_001803</name>
</gene>
<dbReference type="AlphaFoldDB" id="A0A9P4T5U5"/>
<dbReference type="Proteomes" id="UP000801428">
    <property type="component" value="Unassembled WGS sequence"/>
</dbReference>
<dbReference type="PROSITE" id="PS51257">
    <property type="entry name" value="PROKAR_LIPOPROTEIN"/>
    <property type="match status" value="1"/>
</dbReference>
<feature type="signal peptide" evidence="1">
    <location>
        <begin position="1"/>
        <end position="21"/>
    </location>
</feature>
<keyword evidence="1" id="KW-0732">Signal</keyword>
<proteinExistence type="predicted"/>
<keyword evidence="3" id="KW-1185">Reference proteome</keyword>
<dbReference type="EMBL" id="SWKU01000035">
    <property type="protein sequence ID" value="KAF2995058.1"/>
    <property type="molecule type" value="Genomic_DNA"/>
</dbReference>
<feature type="chain" id="PRO_5040473210" evidence="1">
    <location>
        <begin position="22"/>
        <end position="135"/>
    </location>
</feature>
<evidence type="ECO:0000313" key="3">
    <source>
        <dbReference type="Proteomes" id="UP000801428"/>
    </source>
</evidence>
<reference evidence="2" key="1">
    <citation type="submission" date="2019-04" db="EMBL/GenBank/DDBJ databases">
        <title>Sequencing of skin fungus with MAO and IRED activity.</title>
        <authorList>
            <person name="Marsaioli A.J."/>
            <person name="Bonatto J.M.C."/>
            <person name="Reis Junior O."/>
        </authorList>
    </citation>
    <scope>NUCLEOTIDE SEQUENCE</scope>
    <source>
        <strain evidence="2">30M1</strain>
    </source>
</reference>
<evidence type="ECO:0000313" key="2">
    <source>
        <dbReference type="EMBL" id="KAF2995058.1"/>
    </source>
</evidence>